<dbReference type="GO" id="GO:0002161">
    <property type="term" value="F:aminoacyl-tRNA deacylase activity"/>
    <property type="evidence" value="ECO:0007669"/>
    <property type="project" value="InterPro"/>
</dbReference>
<dbReference type="InterPro" id="IPR036754">
    <property type="entry name" value="YbaK/aa-tRNA-synt-asso_dom_sf"/>
</dbReference>
<sequence length="114" mass="12623">MTSAGNIEPEIKQTLEMLGITYTWIVVDPDFADTENFCRKYDYPMEKSGNTILVASKRGEKKYCACIVLATAKLDVNKKVKELMEVSRLSFANAEETTHLTGMMIGGVTPIGLP</sequence>
<evidence type="ECO:0000313" key="2">
    <source>
        <dbReference type="EMBL" id="SVC46186.1"/>
    </source>
</evidence>
<gene>
    <name evidence="2" type="ORF">METZ01_LOCUS299040</name>
</gene>
<feature type="non-terminal residue" evidence="2">
    <location>
        <position position="114"/>
    </location>
</feature>
<dbReference type="InterPro" id="IPR007214">
    <property type="entry name" value="YbaK/aa-tRNA-synth-assoc-dom"/>
</dbReference>
<dbReference type="Pfam" id="PF04073">
    <property type="entry name" value="tRNA_edit"/>
    <property type="match status" value="1"/>
</dbReference>
<protein>
    <recommendedName>
        <fullName evidence="1">YbaK/aminoacyl-tRNA synthetase-associated domain-containing protein</fullName>
    </recommendedName>
</protein>
<evidence type="ECO:0000259" key="1">
    <source>
        <dbReference type="Pfam" id="PF04073"/>
    </source>
</evidence>
<name>A0A382MBK0_9ZZZZ</name>
<reference evidence="2" key="1">
    <citation type="submission" date="2018-05" db="EMBL/GenBank/DDBJ databases">
        <authorList>
            <person name="Lanie J.A."/>
            <person name="Ng W.-L."/>
            <person name="Kazmierczak K.M."/>
            <person name="Andrzejewski T.M."/>
            <person name="Davidsen T.M."/>
            <person name="Wayne K.J."/>
            <person name="Tettelin H."/>
            <person name="Glass J.I."/>
            <person name="Rusch D."/>
            <person name="Podicherti R."/>
            <person name="Tsui H.-C.T."/>
            <person name="Winkler M.E."/>
        </authorList>
    </citation>
    <scope>NUCLEOTIDE SEQUENCE</scope>
</reference>
<feature type="domain" description="YbaK/aminoacyl-tRNA synthetase-associated" evidence="1">
    <location>
        <begin position="29"/>
        <end position="113"/>
    </location>
</feature>
<dbReference type="Gene3D" id="3.90.960.10">
    <property type="entry name" value="YbaK/aminoacyl-tRNA synthetase-associated domain"/>
    <property type="match status" value="1"/>
</dbReference>
<dbReference type="SUPFAM" id="SSF55826">
    <property type="entry name" value="YbaK/ProRS associated domain"/>
    <property type="match status" value="1"/>
</dbReference>
<proteinExistence type="predicted"/>
<organism evidence="2">
    <name type="scientific">marine metagenome</name>
    <dbReference type="NCBI Taxonomy" id="408172"/>
    <lineage>
        <taxon>unclassified sequences</taxon>
        <taxon>metagenomes</taxon>
        <taxon>ecological metagenomes</taxon>
    </lineage>
</organism>
<accession>A0A382MBK0</accession>
<dbReference type="AlphaFoldDB" id="A0A382MBK0"/>
<dbReference type="EMBL" id="UINC01092530">
    <property type="protein sequence ID" value="SVC46186.1"/>
    <property type="molecule type" value="Genomic_DNA"/>
</dbReference>